<name>A0A0A9BEC2_ARUDO</name>
<dbReference type="EMBL" id="GBRH01235556">
    <property type="protein sequence ID" value="JAD62339.1"/>
    <property type="molecule type" value="Transcribed_RNA"/>
</dbReference>
<proteinExistence type="predicted"/>
<evidence type="ECO:0000313" key="1">
    <source>
        <dbReference type="EMBL" id="JAD62339.1"/>
    </source>
</evidence>
<dbReference type="AlphaFoldDB" id="A0A0A9BEC2"/>
<sequence>MIYAANAGVSRNYLVLKHQCLGVLQHEDWSYKGLNVKLPPT</sequence>
<protein>
    <submittedName>
        <fullName evidence="1">Uncharacterized protein</fullName>
    </submittedName>
</protein>
<reference evidence="1" key="2">
    <citation type="journal article" date="2015" name="Data Brief">
        <title>Shoot transcriptome of the giant reed, Arundo donax.</title>
        <authorList>
            <person name="Barrero R.A."/>
            <person name="Guerrero F.D."/>
            <person name="Moolhuijzen P."/>
            <person name="Goolsby J.A."/>
            <person name="Tidwell J."/>
            <person name="Bellgard S.E."/>
            <person name="Bellgard M.I."/>
        </authorList>
    </citation>
    <scope>NUCLEOTIDE SEQUENCE</scope>
    <source>
        <tissue evidence="1">Shoot tissue taken approximately 20 cm above the soil surface</tissue>
    </source>
</reference>
<accession>A0A0A9BEC2</accession>
<reference evidence="1" key="1">
    <citation type="submission" date="2014-09" db="EMBL/GenBank/DDBJ databases">
        <authorList>
            <person name="Magalhaes I.L.F."/>
            <person name="Oliveira U."/>
            <person name="Santos F.R."/>
            <person name="Vidigal T.H.D.A."/>
            <person name="Brescovit A.D."/>
            <person name="Santos A.J."/>
        </authorList>
    </citation>
    <scope>NUCLEOTIDE SEQUENCE</scope>
    <source>
        <tissue evidence="1">Shoot tissue taken approximately 20 cm above the soil surface</tissue>
    </source>
</reference>
<organism evidence="1">
    <name type="scientific">Arundo donax</name>
    <name type="common">Giant reed</name>
    <name type="synonym">Donax arundinaceus</name>
    <dbReference type="NCBI Taxonomy" id="35708"/>
    <lineage>
        <taxon>Eukaryota</taxon>
        <taxon>Viridiplantae</taxon>
        <taxon>Streptophyta</taxon>
        <taxon>Embryophyta</taxon>
        <taxon>Tracheophyta</taxon>
        <taxon>Spermatophyta</taxon>
        <taxon>Magnoliopsida</taxon>
        <taxon>Liliopsida</taxon>
        <taxon>Poales</taxon>
        <taxon>Poaceae</taxon>
        <taxon>PACMAD clade</taxon>
        <taxon>Arundinoideae</taxon>
        <taxon>Arundineae</taxon>
        <taxon>Arundo</taxon>
    </lineage>
</organism>